<sequence>MSESRRPSHVPVVGVDTRGHAGATLVSSIGSTVAIRNGTDAMLIQGDKSATGSRTFGPAGGTDHQPGSIATYDSDGEDPSTGSTNDDRKDTNLKDLNDNSSSSGPEHRTKLDSSSGKQRAVPTSCTATVSQPSTVSTVLAANQPVSVRDPSLQQQLYPEGRHTMNISTEYAPTDGMSRSYHSRSSYHSRYYASSPASPGPGHIPPYSSTMDGGHHSRRQHDPVGGFGEAGGYGSEKAFYAPPPLGSDSYASSGPDERHPAYLANYYGAAGYSHQGMLRMPPEHHGAYGGCYGTPPIPWYHQPHSSYHHQHHGHHHSHQQQQQQHSATPRGYPMPPEHMYNMFNFNR</sequence>
<evidence type="ECO:0000256" key="1">
    <source>
        <dbReference type="SAM" id="MobiDB-lite"/>
    </source>
</evidence>
<reference evidence="3" key="1">
    <citation type="submission" date="2013-09" db="EMBL/GenBank/DDBJ databases">
        <title>The Genome Sequence of Anopheles culicifacies species A.</title>
        <authorList>
            <consortium name="The Broad Institute Genomics Platform"/>
            <person name="Neafsey D.E."/>
            <person name="Besansky N."/>
            <person name="Howell P."/>
            <person name="Walton C."/>
            <person name="Young S.K."/>
            <person name="Zeng Q."/>
            <person name="Gargeya S."/>
            <person name="Fitzgerald M."/>
            <person name="Haas B."/>
            <person name="Abouelleil A."/>
            <person name="Allen A.W."/>
            <person name="Alvarado L."/>
            <person name="Arachchi H.M."/>
            <person name="Berlin A.M."/>
            <person name="Chapman S.B."/>
            <person name="Gainer-Dewar J."/>
            <person name="Goldberg J."/>
            <person name="Griggs A."/>
            <person name="Gujja S."/>
            <person name="Hansen M."/>
            <person name="Howarth C."/>
            <person name="Imamovic A."/>
            <person name="Ireland A."/>
            <person name="Larimer J."/>
            <person name="McCowan C."/>
            <person name="Murphy C."/>
            <person name="Pearson M."/>
            <person name="Poon T.W."/>
            <person name="Priest M."/>
            <person name="Roberts A."/>
            <person name="Saif S."/>
            <person name="Shea T."/>
            <person name="Sisk P."/>
            <person name="Sykes S."/>
            <person name="Wortman J."/>
            <person name="Nusbaum C."/>
            <person name="Birren B."/>
        </authorList>
    </citation>
    <scope>NUCLEOTIDE SEQUENCE [LARGE SCALE GENOMIC DNA]</scope>
    <source>
        <strain evidence="3">A-37</strain>
    </source>
</reference>
<dbReference type="EMBL" id="AXCM01003540">
    <property type="status" value="NOT_ANNOTATED_CDS"/>
    <property type="molecule type" value="Genomic_DNA"/>
</dbReference>
<organism evidence="2 3">
    <name type="scientific">Anopheles culicifacies</name>
    <dbReference type="NCBI Taxonomy" id="139723"/>
    <lineage>
        <taxon>Eukaryota</taxon>
        <taxon>Metazoa</taxon>
        <taxon>Ecdysozoa</taxon>
        <taxon>Arthropoda</taxon>
        <taxon>Hexapoda</taxon>
        <taxon>Insecta</taxon>
        <taxon>Pterygota</taxon>
        <taxon>Neoptera</taxon>
        <taxon>Endopterygota</taxon>
        <taxon>Diptera</taxon>
        <taxon>Nematocera</taxon>
        <taxon>Culicoidea</taxon>
        <taxon>Culicidae</taxon>
        <taxon>Anophelinae</taxon>
        <taxon>Anopheles</taxon>
        <taxon>culicifacies species complex</taxon>
    </lineage>
</organism>
<evidence type="ECO:0000313" key="2">
    <source>
        <dbReference type="EnsemblMetazoa" id="ACUA023684-PA"/>
    </source>
</evidence>
<dbReference type="EMBL" id="AXCM01003541">
    <property type="status" value="NOT_ANNOTATED_CDS"/>
    <property type="molecule type" value="Genomic_DNA"/>
</dbReference>
<keyword evidence="3" id="KW-1185">Reference proteome</keyword>
<feature type="region of interest" description="Disordered" evidence="1">
    <location>
        <begin position="302"/>
        <end position="332"/>
    </location>
</feature>
<feature type="region of interest" description="Disordered" evidence="1">
    <location>
        <begin position="1"/>
        <end position="20"/>
    </location>
</feature>
<feature type="region of interest" description="Disordered" evidence="1">
    <location>
        <begin position="189"/>
        <end position="229"/>
    </location>
</feature>
<dbReference type="EnsemblMetazoa" id="ACUA023684-RA">
    <property type="protein sequence ID" value="ACUA023684-PA"/>
    <property type="gene ID" value="ACUA023684"/>
</dbReference>
<name>A0A182MQ96_9DIPT</name>
<feature type="region of interest" description="Disordered" evidence="1">
    <location>
        <begin position="46"/>
        <end position="131"/>
    </location>
</feature>
<accession>A0A182MQ96</accession>
<dbReference type="AlphaFoldDB" id="A0A182MQ96"/>
<dbReference type="Proteomes" id="UP000075883">
    <property type="component" value="Unassembled WGS sequence"/>
</dbReference>
<protein>
    <submittedName>
        <fullName evidence="2">Uncharacterized protein</fullName>
    </submittedName>
</protein>
<proteinExistence type="predicted"/>
<feature type="compositionally biased region" description="Polar residues" evidence="1">
    <location>
        <begin position="112"/>
        <end position="131"/>
    </location>
</feature>
<feature type="compositionally biased region" description="Basic residues" evidence="1">
    <location>
        <begin position="305"/>
        <end position="317"/>
    </location>
</feature>
<feature type="compositionally biased region" description="Basic and acidic residues" evidence="1">
    <location>
        <begin position="85"/>
        <end position="97"/>
    </location>
</feature>
<reference evidence="2" key="2">
    <citation type="submission" date="2020-05" db="UniProtKB">
        <authorList>
            <consortium name="EnsemblMetazoa"/>
        </authorList>
    </citation>
    <scope>IDENTIFICATION</scope>
    <source>
        <strain evidence="2">A-37</strain>
    </source>
</reference>
<evidence type="ECO:0000313" key="3">
    <source>
        <dbReference type="Proteomes" id="UP000075883"/>
    </source>
</evidence>
<dbReference type="VEuPathDB" id="VectorBase:ACUA023684"/>